<dbReference type="RefSeq" id="WP_196419299.1">
    <property type="nucleotide sequence ID" value="NZ_JADQTO010000028.1"/>
</dbReference>
<dbReference type="Proteomes" id="UP000598146">
    <property type="component" value="Unassembled WGS sequence"/>
</dbReference>
<accession>A0A931CJG0</accession>
<gene>
    <name evidence="1" type="ORF">I4J89_39345</name>
</gene>
<keyword evidence="2" id="KW-1185">Reference proteome</keyword>
<organism evidence="1 2">
    <name type="scientific">Actinoplanes aureus</name>
    <dbReference type="NCBI Taxonomy" id="2792083"/>
    <lineage>
        <taxon>Bacteria</taxon>
        <taxon>Bacillati</taxon>
        <taxon>Actinomycetota</taxon>
        <taxon>Actinomycetes</taxon>
        <taxon>Micromonosporales</taxon>
        <taxon>Micromonosporaceae</taxon>
        <taxon>Actinoplanes</taxon>
    </lineage>
</organism>
<dbReference type="AlphaFoldDB" id="A0A931CJG0"/>
<evidence type="ECO:0000313" key="1">
    <source>
        <dbReference type="EMBL" id="MBG0567521.1"/>
    </source>
</evidence>
<evidence type="ECO:0000313" key="2">
    <source>
        <dbReference type="Proteomes" id="UP000598146"/>
    </source>
</evidence>
<name>A0A931CJG0_9ACTN</name>
<protein>
    <submittedName>
        <fullName evidence="1">Uncharacterized protein</fullName>
    </submittedName>
</protein>
<proteinExistence type="predicted"/>
<comment type="caution">
    <text evidence="1">The sequence shown here is derived from an EMBL/GenBank/DDBJ whole genome shotgun (WGS) entry which is preliminary data.</text>
</comment>
<dbReference type="EMBL" id="JADQTO010000028">
    <property type="protein sequence ID" value="MBG0567521.1"/>
    <property type="molecule type" value="Genomic_DNA"/>
</dbReference>
<reference evidence="1" key="1">
    <citation type="submission" date="2020-11" db="EMBL/GenBank/DDBJ databases">
        <title>Isolation and identification of active actinomycetes.</title>
        <authorList>
            <person name="Sun X."/>
        </authorList>
    </citation>
    <scope>NUCLEOTIDE SEQUENCE</scope>
    <source>
        <strain evidence="1">NEAU-A11</strain>
    </source>
</reference>
<sequence>MSRHELVPLDESIDCVAVGWEKGLGTYFFQMYKTDNDCPFDAPDDELGCTFAQVTRAANLIDEVKKYAHIPDDLQNTLTADAQREGVCGFPNTVLIMNAIPEPDPVNWDEIPIPF</sequence>